<evidence type="ECO:0000259" key="4">
    <source>
        <dbReference type="PROSITE" id="PS50801"/>
    </source>
</evidence>
<keyword evidence="6" id="KW-1185">Reference proteome</keyword>
<feature type="domain" description="STAS" evidence="4">
    <location>
        <begin position="64"/>
        <end position="173"/>
    </location>
</feature>
<dbReference type="PANTHER" id="PTHR33495:SF2">
    <property type="entry name" value="ANTI-SIGMA FACTOR ANTAGONIST TM_1081-RELATED"/>
    <property type="match status" value="1"/>
</dbReference>
<protein>
    <recommendedName>
        <fullName evidence="2">Anti-sigma factor antagonist</fullName>
    </recommendedName>
</protein>
<dbReference type="InterPro" id="IPR002645">
    <property type="entry name" value="STAS_dom"/>
</dbReference>
<organism evidence="5 6">
    <name type="scientific">Actinomadura napierensis</name>
    <dbReference type="NCBI Taxonomy" id="267854"/>
    <lineage>
        <taxon>Bacteria</taxon>
        <taxon>Bacillati</taxon>
        <taxon>Actinomycetota</taxon>
        <taxon>Actinomycetes</taxon>
        <taxon>Streptosporangiales</taxon>
        <taxon>Thermomonosporaceae</taxon>
        <taxon>Actinomadura</taxon>
    </lineage>
</organism>
<evidence type="ECO:0000256" key="3">
    <source>
        <dbReference type="SAM" id="MobiDB-lite"/>
    </source>
</evidence>
<dbReference type="InterPro" id="IPR036513">
    <property type="entry name" value="STAS_dom_sf"/>
</dbReference>
<feature type="compositionally biased region" description="Pro residues" evidence="3">
    <location>
        <begin position="13"/>
        <end position="28"/>
    </location>
</feature>
<comment type="caution">
    <text evidence="5">The sequence shown here is derived from an EMBL/GenBank/DDBJ whole genome shotgun (WGS) entry which is preliminary data.</text>
</comment>
<evidence type="ECO:0000313" key="6">
    <source>
        <dbReference type="Proteomes" id="UP001501020"/>
    </source>
</evidence>
<dbReference type="InterPro" id="IPR003658">
    <property type="entry name" value="Anti-sigma_ant"/>
</dbReference>
<dbReference type="Pfam" id="PF13466">
    <property type="entry name" value="STAS_2"/>
    <property type="match status" value="1"/>
</dbReference>
<dbReference type="PROSITE" id="PS50801">
    <property type="entry name" value="STAS"/>
    <property type="match status" value="1"/>
</dbReference>
<dbReference type="Gene3D" id="3.30.750.24">
    <property type="entry name" value="STAS domain"/>
    <property type="match status" value="1"/>
</dbReference>
<proteinExistence type="inferred from homology"/>
<evidence type="ECO:0000256" key="1">
    <source>
        <dbReference type="ARBA" id="ARBA00009013"/>
    </source>
</evidence>
<name>A0ABP5KGX8_9ACTN</name>
<dbReference type="EMBL" id="BAAAMR010000015">
    <property type="protein sequence ID" value="GAA2130677.1"/>
    <property type="molecule type" value="Genomic_DNA"/>
</dbReference>
<comment type="similarity">
    <text evidence="1 2">Belongs to the anti-sigma-factor antagonist family.</text>
</comment>
<evidence type="ECO:0000256" key="2">
    <source>
        <dbReference type="RuleBase" id="RU003749"/>
    </source>
</evidence>
<dbReference type="Proteomes" id="UP001501020">
    <property type="component" value="Unassembled WGS sequence"/>
</dbReference>
<feature type="region of interest" description="Disordered" evidence="3">
    <location>
        <begin position="1"/>
        <end position="55"/>
    </location>
</feature>
<dbReference type="PANTHER" id="PTHR33495">
    <property type="entry name" value="ANTI-SIGMA FACTOR ANTAGONIST TM_1081-RELATED-RELATED"/>
    <property type="match status" value="1"/>
</dbReference>
<accession>A0ABP5KGX8</accession>
<dbReference type="NCBIfam" id="TIGR00377">
    <property type="entry name" value="ant_ant_sig"/>
    <property type="match status" value="1"/>
</dbReference>
<sequence length="177" mass="18753">MRSLEWPAGLPACPGPWQTPHPHACPPARPDHATARTGRTHIPDRTSPGKSLRAVRGPAMHPHLLPITLRPDGHATISPAGELDIATAPILRGALAKAAACARYGVVVELSQVSFMDASGLTPLITARRQTRHLPHGLRLAHVPDHIQLLLHLTGLATALPAYPTIRAAIRAAPAAE</sequence>
<dbReference type="CDD" id="cd07043">
    <property type="entry name" value="STAS_anti-anti-sigma_factors"/>
    <property type="match status" value="1"/>
</dbReference>
<reference evidence="6" key="1">
    <citation type="journal article" date="2019" name="Int. J. Syst. Evol. Microbiol.">
        <title>The Global Catalogue of Microorganisms (GCM) 10K type strain sequencing project: providing services to taxonomists for standard genome sequencing and annotation.</title>
        <authorList>
            <consortium name="The Broad Institute Genomics Platform"/>
            <consortium name="The Broad Institute Genome Sequencing Center for Infectious Disease"/>
            <person name="Wu L."/>
            <person name="Ma J."/>
        </authorList>
    </citation>
    <scope>NUCLEOTIDE SEQUENCE [LARGE SCALE GENOMIC DNA]</scope>
    <source>
        <strain evidence="6">JCM 13850</strain>
    </source>
</reference>
<dbReference type="SUPFAM" id="SSF52091">
    <property type="entry name" value="SpoIIaa-like"/>
    <property type="match status" value="1"/>
</dbReference>
<gene>
    <name evidence="5" type="ORF">GCM10009727_22760</name>
</gene>
<evidence type="ECO:0000313" key="5">
    <source>
        <dbReference type="EMBL" id="GAA2130677.1"/>
    </source>
</evidence>
<dbReference type="InterPro" id="IPR058548">
    <property type="entry name" value="MlaB-like_STAS"/>
</dbReference>